<accession>A0A087DF16</accession>
<organism evidence="6 7">
    <name type="scientific">Bifidobacterium saguini DSM 23967</name>
    <dbReference type="NCBI Taxonomy" id="1437607"/>
    <lineage>
        <taxon>Bacteria</taxon>
        <taxon>Bacillati</taxon>
        <taxon>Actinomycetota</taxon>
        <taxon>Actinomycetes</taxon>
        <taxon>Bifidobacteriales</taxon>
        <taxon>Bifidobacteriaceae</taxon>
        <taxon>Bifidobacterium</taxon>
    </lineage>
</organism>
<dbReference type="EC" id="3.2.1.37" evidence="6"/>
<dbReference type="Gene3D" id="3.20.20.80">
    <property type="entry name" value="Glycosidases"/>
    <property type="match status" value="1"/>
</dbReference>
<dbReference type="SUPFAM" id="SSF51445">
    <property type="entry name" value="(Trans)glycosidases"/>
    <property type="match status" value="1"/>
</dbReference>
<protein>
    <submittedName>
        <fullName evidence="6">Glycoside hydrolase family 39</fullName>
        <ecNumber evidence="6">3.2.1.37</ecNumber>
    </submittedName>
</protein>
<reference evidence="6 7" key="1">
    <citation type="submission" date="2014-03" db="EMBL/GenBank/DDBJ databases">
        <title>Genomics of Bifidobacteria.</title>
        <authorList>
            <person name="Ventura M."/>
            <person name="Milani C."/>
            <person name="Lugli G.A."/>
        </authorList>
    </citation>
    <scope>NUCLEOTIDE SEQUENCE [LARGE SCALE GENOMIC DNA]</scope>
    <source>
        <strain evidence="6 7">DSM 23967</strain>
    </source>
</reference>
<dbReference type="GO" id="GO:0005975">
    <property type="term" value="P:carbohydrate metabolic process"/>
    <property type="evidence" value="ECO:0007669"/>
    <property type="project" value="InterPro"/>
</dbReference>
<dbReference type="RefSeq" id="WP_033889643.1">
    <property type="nucleotide sequence ID" value="NZ_JDUT01000002.1"/>
</dbReference>
<dbReference type="AlphaFoldDB" id="A0A087DF16"/>
<evidence type="ECO:0000313" key="6">
    <source>
        <dbReference type="EMBL" id="KFI94116.1"/>
    </source>
</evidence>
<feature type="domain" description="Glycosyl hydrolases family 39 N-terminal catalytic" evidence="5">
    <location>
        <begin position="36"/>
        <end position="480"/>
    </location>
</feature>
<dbReference type="Gene3D" id="2.60.40.1500">
    <property type="entry name" value="Glycosyl hydrolase domain, family 39"/>
    <property type="match status" value="1"/>
</dbReference>
<dbReference type="PANTHER" id="PTHR12631">
    <property type="entry name" value="ALPHA-L-IDURONIDASE"/>
    <property type="match status" value="1"/>
</dbReference>
<dbReference type="PANTHER" id="PTHR12631:SF8">
    <property type="entry name" value="ALPHA-L-IDURONIDASE"/>
    <property type="match status" value="1"/>
</dbReference>
<dbReference type="SUPFAM" id="SSF51011">
    <property type="entry name" value="Glycosyl hydrolase domain"/>
    <property type="match status" value="1"/>
</dbReference>
<dbReference type="InterPro" id="IPR017853">
    <property type="entry name" value="GH"/>
</dbReference>
<dbReference type="Proteomes" id="UP000029066">
    <property type="component" value="Unassembled WGS sequence"/>
</dbReference>
<dbReference type="PROSITE" id="PS01027">
    <property type="entry name" value="GLYCOSYL_HYDROL_F39"/>
    <property type="match status" value="1"/>
</dbReference>
<evidence type="ECO:0000256" key="2">
    <source>
        <dbReference type="ARBA" id="ARBA00022801"/>
    </source>
</evidence>
<dbReference type="InterPro" id="IPR000514">
    <property type="entry name" value="Glyco_hydro_39"/>
</dbReference>
<dbReference type="OrthoDB" id="9776971at2"/>
<evidence type="ECO:0000256" key="3">
    <source>
        <dbReference type="ARBA" id="ARBA00023295"/>
    </source>
</evidence>
<dbReference type="PRINTS" id="PR00745">
    <property type="entry name" value="GLHYDRLASE39"/>
</dbReference>
<dbReference type="InterPro" id="IPR051923">
    <property type="entry name" value="Glycosyl_Hydrolase_39"/>
</dbReference>
<evidence type="ECO:0000256" key="4">
    <source>
        <dbReference type="PIRSR" id="PIRSR600514-1"/>
    </source>
</evidence>
<keyword evidence="2 6" id="KW-0378">Hydrolase</keyword>
<comment type="caution">
    <text evidence="6">The sequence shown here is derived from an EMBL/GenBank/DDBJ whole genome shotgun (WGS) entry which is preliminary data.</text>
</comment>
<name>A0A087DF16_9BIFI</name>
<dbReference type="STRING" id="1437607.BISA_0153"/>
<keyword evidence="3 6" id="KW-0326">Glycosidase</keyword>
<dbReference type="GO" id="GO:0009044">
    <property type="term" value="F:xylan 1,4-beta-xylosidase activity"/>
    <property type="evidence" value="ECO:0007669"/>
    <property type="project" value="UniProtKB-EC"/>
</dbReference>
<evidence type="ECO:0000256" key="1">
    <source>
        <dbReference type="ARBA" id="ARBA00008875"/>
    </source>
</evidence>
<dbReference type="InterPro" id="IPR049165">
    <property type="entry name" value="GH39_as"/>
</dbReference>
<evidence type="ECO:0000313" key="7">
    <source>
        <dbReference type="Proteomes" id="UP000029066"/>
    </source>
</evidence>
<sequence>MLERFGKLADAPYYVRTHFMFCNGNCTGTQKFGSTNIYHEDAHGNPVHDFAYIDLILNTILESGNKPYVELGFMPEDLADPSLRRNPWLGGLDPYRESGWTYPPKDYHRRHDFIRTVAQHLAGRYGSEEVNNWYFELWNEPDIFYWSGSNKDYCTLFDYTEQALHAVLPNARLGSPTCTGIFDQGGGRELMQTFLEHCKTGINDATKETGTRLDFVTFHVKGAEFPRDANATKAVPSVGNLIHQVVSGAEMIKAAGYGGLEIVLLSEADPDTWAAGGINDNANMRFRDTEYYASFVICAYQRIAEIALNYGAPIHPLAWAFIFPQEECFPATRTFATQDIVKPVFRAFDMLSRLGSHALKLSSDGTANPALERKLDADYGKATPHHYSGLGAPTIVSGWAARNDIGQVQVLLYSHCDDIDAHSERTIELQLTGLNPNQRYRMRHWRIDATHSNAHTQWLKEGRPKYPTSEQYDRIKAAEALDMLSPAETIAATSVGTATLRFNMPTHAVSLLTFDLQ</sequence>
<dbReference type="InterPro" id="IPR049166">
    <property type="entry name" value="GH39_cat"/>
</dbReference>
<evidence type="ECO:0000259" key="5">
    <source>
        <dbReference type="Pfam" id="PF01229"/>
    </source>
</evidence>
<proteinExistence type="inferred from homology"/>
<dbReference type="Pfam" id="PF01229">
    <property type="entry name" value="Glyco_hydro_39"/>
    <property type="match status" value="1"/>
</dbReference>
<comment type="similarity">
    <text evidence="1">Belongs to the glycosyl hydrolase 39 family.</text>
</comment>
<feature type="active site" description="Proton donor" evidence="4">
    <location>
        <position position="140"/>
    </location>
</feature>
<gene>
    <name evidence="6" type="ORF">BISA_0153</name>
</gene>
<dbReference type="EMBL" id="JGZN01000003">
    <property type="protein sequence ID" value="KFI94116.1"/>
    <property type="molecule type" value="Genomic_DNA"/>
</dbReference>